<dbReference type="Proteomes" id="UP000005870">
    <property type="component" value="Chromosome"/>
</dbReference>
<dbReference type="AlphaFoldDB" id="G7UQD6"/>
<dbReference type="Pfam" id="PF14384">
    <property type="entry name" value="BrnA_antitoxin"/>
    <property type="match status" value="1"/>
</dbReference>
<organism evidence="1 2">
    <name type="scientific">Pseudoxanthomonas spadix (strain BD-a59)</name>
    <dbReference type="NCBI Taxonomy" id="1045855"/>
    <lineage>
        <taxon>Bacteria</taxon>
        <taxon>Pseudomonadati</taxon>
        <taxon>Pseudomonadota</taxon>
        <taxon>Gammaproteobacteria</taxon>
        <taxon>Lysobacterales</taxon>
        <taxon>Lysobacteraceae</taxon>
        <taxon>Pseudoxanthomonas</taxon>
    </lineage>
</organism>
<dbReference type="RefSeq" id="WP_014159925.1">
    <property type="nucleotide sequence ID" value="NC_016147.2"/>
</dbReference>
<evidence type="ECO:0000313" key="2">
    <source>
        <dbReference type="Proteomes" id="UP000005870"/>
    </source>
</evidence>
<keyword evidence="2" id="KW-1185">Reference proteome</keyword>
<dbReference type="STRING" id="1045855.DSC_05485"/>
<dbReference type="EMBL" id="CP003093">
    <property type="protein sequence ID" value="AER55748.1"/>
    <property type="molecule type" value="Genomic_DNA"/>
</dbReference>
<dbReference type="InterPro" id="IPR025528">
    <property type="entry name" value="BrnA_antitoxin"/>
</dbReference>
<accession>G7UQD6</accession>
<proteinExistence type="predicted"/>
<dbReference type="eggNOG" id="COG3514">
    <property type="taxonomic scope" value="Bacteria"/>
</dbReference>
<evidence type="ECO:0000313" key="1">
    <source>
        <dbReference type="EMBL" id="AER55748.1"/>
    </source>
</evidence>
<gene>
    <name evidence="1" type="ordered locus">DSC_05485</name>
</gene>
<reference evidence="1 2" key="1">
    <citation type="journal article" date="2012" name="J. Bacteriol.">
        <title>Complete Genome Sequence of the BTEX-Degrading Bacterium Pseudoxanthomonas spadix BD-a59.</title>
        <authorList>
            <person name="Lee S.H."/>
            <person name="Jin H.M."/>
            <person name="Lee H.J."/>
            <person name="Kim J.M."/>
            <person name="Jeon C.O."/>
        </authorList>
    </citation>
    <scope>NUCLEOTIDE SEQUENCE [LARGE SCALE GENOMIC DNA]</scope>
    <source>
        <strain evidence="1 2">BD-a59</strain>
    </source>
</reference>
<protein>
    <recommendedName>
        <fullName evidence="3">BrnA antitoxin family protein</fullName>
    </recommendedName>
</protein>
<dbReference type="OrthoDB" id="9796641at2"/>
<sequence length="84" mass="9321">MNVKQKNSAPTSPDPDALPEITEAWIAGADLYHGDKLVRRGRPKLANPRQLLSLRLPPQIIARWKATGPGWQTRMAEALEKNAP</sequence>
<name>G7UQD6_PSEUP</name>
<evidence type="ECO:0008006" key="3">
    <source>
        <dbReference type="Google" id="ProtNLM"/>
    </source>
</evidence>
<dbReference type="HOGENOM" id="CLU_140900_0_3_6"/>
<dbReference type="KEGG" id="psd:DSC_05485"/>